<dbReference type="EMBL" id="CP021922">
    <property type="protein sequence ID" value="ASC05242.1"/>
    <property type="molecule type" value="Genomic_DNA"/>
</dbReference>
<dbReference type="Proteomes" id="UP000196816">
    <property type="component" value="Chromosome"/>
</dbReference>
<feature type="compositionally biased region" description="Polar residues" evidence="1">
    <location>
        <begin position="130"/>
        <end position="153"/>
    </location>
</feature>
<accession>A0AAC9X0M5</accession>
<organism evidence="2 3">
    <name type="scientific">Acetobacter pasteurianus subsp. pasteurianus</name>
    <dbReference type="NCBI Taxonomy" id="481145"/>
    <lineage>
        <taxon>Bacteria</taxon>
        <taxon>Pseudomonadati</taxon>
        <taxon>Pseudomonadota</taxon>
        <taxon>Alphaproteobacteria</taxon>
        <taxon>Acetobacterales</taxon>
        <taxon>Acetobacteraceae</taxon>
        <taxon>Acetobacter</taxon>
    </lineage>
</organism>
<proteinExistence type="predicted"/>
<evidence type="ECO:0000313" key="2">
    <source>
        <dbReference type="EMBL" id="ASC05242.1"/>
    </source>
</evidence>
<sequence length="161" mass="18281">MSGNDHTPKISNFFRRMAIDNGYIITPGQEYSLLFVGDHKLHELRKRLSERVDSLHSEDKKILLRLVSELSEFLSEESVRLLRSYAQKFLTSLLQDIRLPDVKTEVLMSWLAEIETSDSSSPKDGESVREVTTPSRTETVASDTQPVMQPCTHTRTDGEGV</sequence>
<dbReference type="AlphaFoldDB" id="A0AAC9X0M5"/>
<protein>
    <submittedName>
        <fullName evidence="2">Uncharacterized protein</fullName>
    </submittedName>
</protein>
<reference evidence="2 3" key="1">
    <citation type="submission" date="2017-06" db="EMBL/GenBank/DDBJ databases">
        <title>Genome sequence of Acetobacter pasteurianus subsp. pasteurianus strain SRCM101468.</title>
        <authorList>
            <person name="Cho S.H."/>
        </authorList>
    </citation>
    <scope>NUCLEOTIDE SEQUENCE [LARGE SCALE GENOMIC DNA]</scope>
    <source>
        <strain evidence="2 3">SRCM101468</strain>
    </source>
</reference>
<name>A0AAC9X0M5_ACEPA</name>
<evidence type="ECO:0000256" key="1">
    <source>
        <dbReference type="SAM" id="MobiDB-lite"/>
    </source>
</evidence>
<feature type="region of interest" description="Disordered" evidence="1">
    <location>
        <begin position="116"/>
        <end position="161"/>
    </location>
</feature>
<evidence type="ECO:0000313" key="3">
    <source>
        <dbReference type="Proteomes" id="UP000196816"/>
    </source>
</evidence>
<gene>
    <name evidence="2" type="ORF">S101468_00975</name>
</gene>